<evidence type="ECO:0000313" key="2">
    <source>
        <dbReference type="Proteomes" id="UP001218218"/>
    </source>
</evidence>
<keyword evidence="2" id="KW-1185">Reference proteome</keyword>
<protein>
    <submittedName>
        <fullName evidence="1">Uncharacterized protein</fullName>
    </submittedName>
</protein>
<reference evidence="1" key="1">
    <citation type="submission" date="2023-03" db="EMBL/GenBank/DDBJ databases">
        <title>Massive genome expansion in bonnet fungi (Mycena s.s.) driven by repeated elements and novel gene families across ecological guilds.</title>
        <authorList>
            <consortium name="Lawrence Berkeley National Laboratory"/>
            <person name="Harder C.B."/>
            <person name="Miyauchi S."/>
            <person name="Viragh M."/>
            <person name="Kuo A."/>
            <person name="Thoen E."/>
            <person name="Andreopoulos B."/>
            <person name="Lu D."/>
            <person name="Skrede I."/>
            <person name="Drula E."/>
            <person name="Henrissat B."/>
            <person name="Morin E."/>
            <person name="Kohler A."/>
            <person name="Barry K."/>
            <person name="LaButti K."/>
            <person name="Morin E."/>
            <person name="Salamov A."/>
            <person name="Lipzen A."/>
            <person name="Mereny Z."/>
            <person name="Hegedus B."/>
            <person name="Baldrian P."/>
            <person name="Stursova M."/>
            <person name="Weitz H."/>
            <person name="Taylor A."/>
            <person name="Grigoriev I.V."/>
            <person name="Nagy L.G."/>
            <person name="Martin F."/>
            <person name="Kauserud H."/>
        </authorList>
    </citation>
    <scope>NUCLEOTIDE SEQUENCE</scope>
    <source>
        <strain evidence="1">CBHHK002</strain>
    </source>
</reference>
<dbReference type="Proteomes" id="UP001218218">
    <property type="component" value="Unassembled WGS sequence"/>
</dbReference>
<accession>A0AAD7EEM1</accession>
<comment type="caution">
    <text evidence="1">The sequence shown here is derived from an EMBL/GenBank/DDBJ whole genome shotgun (WGS) entry which is preliminary data.</text>
</comment>
<sequence length="383" mass="40979">MFGSGFAHFARIEPQQNYQERVLDDARFAARARAIQESASTVTSKARPLVCHSPISRTATPPVIGNEEELAPAGKGPAIDLSGRDNSIAVPDAVVTWKLVPPPVMKDSKKEISTAPGIHTSSNTTILADHVVAMQQKHASLALDLANMARRIEGKIAHAPAKEPVDVMADITEITQLNNDIARHSISFGRIECEEARLHDTLTVLEAGNGGCDIVALKDGQARCTNVDEDYATLVARVDTLVAVNNTLVLANNLLEECVAVLEAKPPKKDRELENQVLEVGKSIAELQLTTMKKVATTSGDNDAEGLIFDLGTARKGSVAPDAETSSSEHPKVPVSVGEKADYKYWVQMAPIATNVAGSPASSLKRIVIAAFVDGYNNLPKLL</sequence>
<organism evidence="1 2">
    <name type="scientific">Mycena albidolilacea</name>
    <dbReference type="NCBI Taxonomy" id="1033008"/>
    <lineage>
        <taxon>Eukaryota</taxon>
        <taxon>Fungi</taxon>
        <taxon>Dikarya</taxon>
        <taxon>Basidiomycota</taxon>
        <taxon>Agaricomycotina</taxon>
        <taxon>Agaricomycetes</taxon>
        <taxon>Agaricomycetidae</taxon>
        <taxon>Agaricales</taxon>
        <taxon>Marasmiineae</taxon>
        <taxon>Mycenaceae</taxon>
        <taxon>Mycena</taxon>
    </lineage>
</organism>
<dbReference type="AlphaFoldDB" id="A0AAD7EEM1"/>
<name>A0AAD7EEM1_9AGAR</name>
<gene>
    <name evidence="1" type="ORF">DFH08DRAFT_819786</name>
</gene>
<dbReference type="EMBL" id="JARIHO010000057">
    <property type="protein sequence ID" value="KAJ7318506.1"/>
    <property type="molecule type" value="Genomic_DNA"/>
</dbReference>
<proteinExistence type="predicted"/>
<evidence type="ECO:0000313" key="1">
    <source>
        <dbReference type="EMBL" id="KAJ7318506.1"/>
    </source>
</evidence>